<dbReference type="VEuPathDB" id="VectorBase:ISCW021820"/>
<dbReference type="AlphaFoldDB" id="B7Q6P8"/>
<evidence type="ECO:0000313" key="3">
    <source>
        <dbReference type="EnsemblMetazoa" id="ISCW021820-PA"/>
    </source>
</evidence>
<protein>
    <submittedName>
        <fullName evidence="2 3">Uncharacterized protein</fullName>
    </submittedName>
</protein>
<dbReference type="InParanoid" id="B7Q6P8"/>
<sequence length="120" mass="12838">MPPPDALDASPVDQSPDRGRVSTWRAHVAAPSPDWWICLAAPPSGRSGRVGVAVTCWQPPGSPEGQSYGRRLLRAQSAHKSGPPEDAGLQPRGPMASLKEEPLAPLRAGWMQPAMLDQTR</sequence>
<name>B7Q6P8_IXOSC</name>
<feature type="region of interest" description="Disordered" evidence="1">
    <location>
        <begin position="1"/>
        <end position="22"/>
    </location>
</feature>
<evidence type="ECO:0000313" key="4">
    <source>
        <dbReference type="Proteomes" id="UP000001555"/>
    </source>
</evidence>
<keyword evidence="4" id="KW-1185">Reference proteome</keyword>
<organism>
    <name type="scientific">Ixodes scapularis</name>
    <name type="common">Black-legged tick</name>
    <name type="synonym">Deer tick</name>
    <dbReference type="NCBI Taxonomy" id="6945"/>
    <lineage>
        <taxon>Eukaryota</taxon>
        <taxon>Metazoa</taxon>
        <taxon>Ecdysozoa</taxon>
        <taxon>Arthropoda</taxon>
        <taxon>Chelicerata</taxon>
        <taxon>Arachnida</taxon>
        <taxon>Acari</taxon>
        <taxon>Parasitiformes</taxon>
        <taxon>Ixodida</taxon>
        <taxon>Ixodoidea</taxon>
        <taxon>Ixodidae</taxon>
        <taxon>Ixodinae</taxon>
        <taxon>Ixodes</taxon>
    </lineage>
</organism>
<gene>
    <name evidence="2" type="ORF">IscW_ISCW021820</name>
</gene>
<reference evidence="3" key="2">
    <citation type="submission" date="2020-05" db="UniProtKB">
        <authorList>
            <consortium name="EnsemblMetazoa"/>
        </authorList>
    </citation>
    <scope>IDENTIFICATION</scope>
    <source>
        <strain evidence="3">wikel</strain>
    </source>
</reference>
<dbReference type="EnsemblMetazoa" id="ISCW021820-RA">
    <property type="protein sequence ID" value="ISCW021820-PA"/>
    <property type="gene ID" value="ISCW021820"/>
</dbReference>
<feature type="region of interest" description="Disordered" evidence="1">
    <location>
        <begin position="59"/>
        <end position="120"/>
    </location>
</feature>
<dbReference type="EMBL" id="ABJB010876792">
    <property type="status" value="NOT_ANNOTATED_CDS"/>
    <property type="molecule type" value="Genomic_DNA"/>
</dbReference>
<evidence type="ECO:0000256" key="1">
    <source>
        <dbReference type="SAM" id="MobiDB-lite"/>
    </source>
</evidence>
<dbReference type="HOGENOM" id="CLU_2052197_0_0_1"/>
<dbReference type="EMBL" id="DS869336">
    <property type="protein sequence ID" value="EEC14520.1"/>
    <property type="molecule type" value="Genomic_DNA"/>
</dbReference>
<dbReference type="Proteomes" id="UP000001555">
    <property type="component" value="Unassembled WGS sequence"/>
</dbReference>
<dbReference type="PaxDb" id="6945-B7Q6P8"/>
<evidence type="ECO:0000313" key="2">
    <source>
        <dbReference type="EMBL" id="EEC14520.1"/>
    </source>
</evidence>
<proteinExistence type="predicted"/>
<dbReference type="VEuPathDB" id="VectorBase:ISCI021820"/>
<reference evidence="2 4" key="1">
    <citation type="submission" date="2008-03" db="EMBL/GenBank/DDBJ databases">
        <title>Annotation of Ixodes scapularis.</title>
        <authorList>
            <consortium name="Ixodes scapularis Genome Project Consortium"/>
            <person name="Caler E."/>
            <person name="Hannick L.I."/>
            <person name="Bidwell S."/>
            <person name="Joardar V."/>
            <person name="Thiagarajan M."/>
            <person name="Amedeo P."/>
            <person name="Galinsky K.J."/>
            <person name="Schobel S."/>
            <person name="Inman J."/>
            <person name="Hostetler J."/>
            <person name="Miller J."/>
            <person name="Hammond M."/>
            <person name="Megy K."/>
            <person name="Lawson D."/>
            <person name="Kodira C."/>
            <person name="Sutton G."/>
            <person name="Meyer J."/>
            <person name="Hill C.A."/>
            <person name="Birren B."/>
            <person name="Nene V."/>
            <person name="Collins F."/>
            <person name="Alarcon-Chaidez F."/>
            <person name="Wikel S."/>
            <person name="Strausberg R."/>
        </authorList>
    </citation>
    <scope>NUCLEOTIDE SEQUENCE [LARGE SCALE GENOMIC DNA]</scope>
    <source>
        <strain evidence="4">Wikel</strain>
        <strain evidence="2">Wikel colony</strain>
    </source>
</reference>
<accession>B7Q6P8</accession>